<proteinExistence type="predicted"/>
<keyword evidence="1" id="KW-1133">Transmembrane helix</keyword>
<keyword evidence="1" id="KW-0812">Transmembrane</keyword>
<accession>A0A9J6A2Z0</accession>
<keyword evidence="3" id="KW-1185">Reference proteome</keyword>
<comment type="caution">
    <text evidence="2">The sequence shown here is derived from an EMBL/GenBank/DDBJ whole genome shotgun (WGS) entry which is preliminary data.</text>
</comment>
<sequence length="36" mass="4017">MQAVLIGMWADAAKVMLPLLIFQLLLVEVMPDMTLT</sequence>
<reference evidence="2 3" key="1">
    <citation type="submission" date="2020-09" db="EMBL/GenBank/DDBJ databases">
        <title>De no assembly of potato wild relative species, Solanum commersonii.</title>
        <authorList>
            <person name="Cho K."/>
        </authorList>
    </citation>
    <scope>NUCLEOTIDE SEQUENCE [LARGE SCALE GENOMIC DNA]</scope>
    <source>
        <strain evidence="2">LZ3.2</strain>
        <tissue evidence="2">Leaf</tissue>
    </source>
</reference>
<protein>
    <submittedName>
        <fullName evidence="2">Uncharacterized protein</fullName>
    </submittedName>
</protein>
<evidence type="ECO:0000313" key="2">
    <source>
        <dbReference type="EMBL" id="KAG5618905.1"/>
    </source>
</evidence>
<dbReference type="EMBL" id="JACXVP010000003">
    <property type="protein sequence ID" value="KAG5618905.1"/>
    <property type="molecule type" value="Genomic_DNA"/>
</dbReference>
<dbReference type="Proteomes" id="UP000824120">
    <property type="component" value="Chromosome 3"/>
</dbReference>
<evidence type="ECO:0000313" key="3">
    <source>
        <dbReference type="Proteomes" id="UP000824120"/>
    </source>
</evidence>
<keyword evidence="1" id="KW-0472">Membrane</keyword>
<feature type="non-terminal residue" evidence="2">
    <location>
        <position position="36"/>
    </location>
</feature>
<feature type="transmembrane region" description="Helical" evidence="1">
    <location>
        <begin position="6"/>
        <end position="27"/>
    </location>
</feature>
<gene>
    <name evidence="2" type="ORF">H5410_018729</name>
</gene>
<name>A0A9J6A2Z0_SOLCO</name>
<dbReference type="AlphaFoldDB" id="A0A9J6A2Z0"/>
<organism evidence="2 3">
    <name type="scientific">Solanum commersonii</name>
    <name type="common">Commerson's wild potato</name>
    <name type="synonym">Commerson's nightshade</name>
    <dbReference type="NCBI Taxonomy" id="4109"/>
    <lineage>
        <taxon>Eukaryota</taxon>
        <taxon>Viridiplantae</taxon>
        <taxon>Streptophyta</taxon>
        <taxon>Embryophyta</taxon>
        <taxon>Tracheophyta</taxon>
        <taxon>Spermatophyta</taxon>
        <taxon>Magnoliopsida</taxon>
        <taxon>eudicotyledons</taxon>
        <taxon>Gunneridae</taxon>
        <taxon>Pentapetalae</taxon>
        <taxon>asterids</taxon>
        <taxon>lamiids</taxon>
        <taxon>Solanales</taxon>
        <taxon>Solanaceae</taxon>
        <taxon>Solanoideae</taxon>
        <taxon>Solaneae</taxon>
        <taxon>Solanum</taxon>
    </lineage>
</organism>
<evidence type="ECO:0000256" key="1">
    <source>
        <dbReference type="SAM" id="Phobius"/>
    </source>
</evidence>